<protein>
    <submittedName>
        <fullName evidence="2">Sugar phosphate isomerase/epimerase</fullName>
    </submittedName>
</protein>
<feature type="domain" description="Xylose isomerase-like TIM barrel" evidence="1">
    <location>
        <begin position="24"/>
        <end position="230"/>
    </location>
</feature>
<dbReference type="PANTHER" id="PTHR12110">
    <property type="entry name" value="HYDROXYPYRUVATE ISOMERASE"/>
    <property type="match status" value="1"/>
</dbReference>
<comment type="caution">
    <text evidence="2">The sequence shown here is derived from an EMBL/GenBank/DDBJ whole genome shotgun (WGS) entry which is preliminary data.</text>
</comment>
<evidence type="ECO:0000313" key="2">
    <source>
        <dbReference type="EMBL" id="HFK23634.1"/>
    </source>
</evidence>
<reference evidence="2" key="1">
    <citation type="journal article" date="2020" name="mSystems">
        <title>Genome- and Community-Level Interaction Insights into Carbon Utilization and Element Cycling Functions of Hydrothermarchaeota in Hydrothermal Sediment.</title>
        <authorList>
            <person name="Zhou Z."/>
            <person name="Liu Y."/>
            <person name="Xu W."/>
            <person name="Pan J."/>
            <person name="Luo Z.H."/>
            <person name="Li M."/>
        </authorList>
    </citation>
    <scope>NUCLEOTIDE SEQUENCE [LARGE SCALE GENOMIC DNA]</scope>
    <source>
        <strain evidence="2">SpSt-464</strain>
    </source>
</reference>
<dbReference type="InterPro" id="IPR036237">
    <property type="entry name" value="Xyl_isomerase-like_sf"/>
</dbReference>
<keyword evidence="2" id="KW-0413">Isomerase</keyword>
<dbReference type="AlphaFoldDB" id="A0A7C3J5Y6"/>
<dbReference type="SUPFAM" id="SSF51658">
    <property type="entry name" value="Xylose isomerase-like"/>
    <property type="match status" value="1"/>
</dbReference>
<name>A0A7C3J5Y6_UNCW3</name>
<gene>
    <name evidence="2" type="ORF">ENS15_03160</name>
</gene>
<dbReference type="Pfam" id="PF01261">
    <property type="entry name" value="AP_endonuc_2"/>
    <property type="match status" value="1"/>
</dbReference>
<accession>A0A7C3J5Y6</accession>
<dbReference type="EMBL" id="DSTT01000003">
    <property type="protein sequence ID" value="HFK23634.1"/>
    <property type="molecule type" value="Genomic_DNA"/>
</dbReference>
<proteinExistence type="predicted"/>
<evidence type="ECO:0000259" key="1">
    <source>
        <dbReference type="Pfam" id="PF01261"/>
    </source>
</evidence>
<dbReference type="PANTHER" id="PTHR12110:SF21">
    <property type="entry name" value="XYLOSE ISOMERASE-LIKE TIM BARREL DOMAIN-CONTAINING PROTEIN"/>
    <property type="match status" value="1"/>
</dbReference>
<dbReference type="InterPro" id="IPR050312">
    <property type="entry name" value="IolE/XylAMocC-like"/>
</dbReference>
<sequence>MELFISHIFFKENFLDLDFIKKYFDGIELRGERLIKDYETFDFSKFQKKNIGTIVHSTFENIDISSPNEWERTKSVREVEKSVPIAKRLNSKYVVVHPSGKLKDNIPREESLKRSLKSLLEIRETAKIFNVELLVENLPLGYLGSEEMELKYLVDNGFKICFDFGHSLLTFENPLKTVEKFKDYIKVLHLHSNDRKSDKHDFVKEDFVMYEDLIEKMPKDIFVVIETKEEKKDNVLEFLNGYRYKK</sequence>
<organism evidence="2">
    <name type="scientific">candidate division WOR-3 bacterium</name>
    <dbReference type="NCBI Taxonomy" id="2052148"/>
    <lineage>
        <taxon>Bacteria</taxon>
        <taxon>Bacteria division WOR-3</taxon>
    </lineage>
</organism>
<dbReference type="Gene3D" id="3.20.20.150">
    <property type="entry name" value="Divalent-metal-dependent TIM barrel enzymes"/>
    <property type="match status" value="1"/>
</dbReference>
<dbReference type="InterPro" id="IPR013022">
    <property type="entry name" value="Xyl_isomerase-like_TIM-brl"/>
</dbReference>
<dbReference type="GO" id="GO:0016853">
    <property type="term" value="F:isomerase activity"/>
    <property type="evidence" value="ECO:0007669"/>
    <property type="project" value="UniProtKB-KW"/>
</dbReference>